<dbReference type="OrthoDB" id="196858at2759"/>
<feature type="compositionally biased region" description="Basic and acidic residues" evidence="1">
    <location>
        <begin position="318"/>
        <end position="338"/>
    </location>
</feature>
<proteinExistence type="predicted"/>
<reference evidence="3" key="1">
    <citation type="journal article" date="2023" name="Commun. Biol.">
        <title>Genome analysis of Parmales, the sister group of diatoms, reveals the evolutionary specialization of diatoms from phago-mixotrophs to photoautotrophs.</title>
        <authorList>
            <person name="Ban H."/>
            <person name="Sato S."/>
            <person name="Yoshikawa S."/>
            <person name="Yamada K."/>
            <person name="Nakamura Y."/>
            <person name="Ichinomiya M."/>
            <person name="Sato N."/>
            <person name="Blanc-Mathieu R."/>
            <person name="Endo H."/>
            <person name="Kuwata A."/>
            <person name="Ogata H."/>
        </authorList>
    </citation>
    <scope>NUCLEOTIDE SEQUENCE [LARGE SCALE GENOMIC DNA]</scope>
</reference>
<dbReference type="SUPFAM" id="SSF55961">
    <property type="entry name" value="Bet v1-like"/>
    <property type="match status" value="1"/>
</dbReference>
<name>A0A9W7LCF6_9STRA</name>
<dbReference type="Gene3D" id="3.30.530.20">
    <property type="match status" value="1"/>
</dbReference>
<feature type="region of interest" description="Disordered" evidence="1">
    <location>
        <begin position="265"/>
        <end position="357"/>
    </location>
</feature>
<dbReference type="Proteomes" id="UP001165065">
    <property type="component" value="Unassembled WGS sequence"/>
</dbReference>
<gene>
    <name evidence="2" type="ORF">TrCOL_g12017</name>
</gene>
<comment type="caution">
    <text evidence="2">The sequence shown here is derived from an EMBL/GenBank/DDBJ whole genome shotgun (WGS) entry which is preliminary data.</text>
</comment>
<sequence length="400" mass="44453">MLIGSQVIKPFRLVLEGMFGEHQVHDGSLRGMNEDECKDRPGFVRHFCAVAGSTTEEGGWEPYIKLESDWRHFVEYSSVAVEKRCSTGNGPIDETRMTFNVDCSVDVARKYLWNAESDIREGDIESHDIGGSQRSIGMGRRVFYLAKKLKGFWSDRDMLLEGFIGKMEGGGGGWYIAKRSIEDEKIYSLKKSHGEKRVRSKVKYEGFLLIPIGGASTRVVFLQNLDPGGILKGLIVDKKLPTMMRDTVDDLFSMVDENEIDANFGVFGNGGGGGGGEEGKGKEKENDDEKSSFEMTNVTRGREIRAKSSMVDEDELGGEVKVKAERKAARAKREEKGGKGGRKGGGREGGLGHSQQEHLAKRVLTLFITTRKTRDRCPQEEMSGKRFLTKRVATTTIEAM</sequence>
<dbReference type="EMBL" id="BRYA01000224">
    <property type="protein sequence ID" value="GMI44758.1"/>
    <property type="molecule type" value="Genomic_DNA"/>
</dbReference>
<feature type="compositionally biased region" description="Gly residues" evidence="1">
    <location>
        <begin position="267"/>
        <end position="276"/>
    </location>
</feature>
<evidence type="ECO:0000313" key="2">
    <source>
        <dbReference type="EMBL" id="GMI44758.1"/>
    </source>
</evidence>
<keyword evidence="3" id="KW-1185">Reference proteome</keyword>
<organism evidence="2 3">
    <name type="scientific">Triparma columacea</name>
    <dbReference type="NCBI Taxonomy" id="722753"/>
    <lineage>
        <taxon>Eukaryota</taxon>
        <taxon>Sar</taxon>
        <taxon>Stramenopiles</taxon>
        <taxon>Ochrophyta</taxon>
        <taxon>Bolidophyceae</taxon>
        <taxon>Parmales</taxon>
        <taxon>Triparmaceae</taxon>
        <taxon>Triparma</taxon>
    </lineage>
</organism>
<evidence type="ECO:0000256" key="1">
    <source>
        <dbReference type="SAM" id="MobiDB-lite"/>
    </source>
</evidence>
<evidence type="ECO:0000313" key="3">
    <source>
        <dbReference type="Proteomes" id="UP001165065"/>
    </source>
</evidence>
<protein>
    <recommendedName>
        <fullName evidence="4">START domain-containing protein</fullName>
    </recommendedName>
</protein>
<dbReference type="InterPro" id="IPR023393">
    <property type="entry name" value="START-like_dom_sf"/>
</dbReference>
<feature type="compositionally biased region" description="Basic and acidic residues" evidence="1">
    <location>
        <begin position="277"/>
        <end position="292"/>
    </location>
</feature>
<evidence type="ECO:0008006" key="4">
    <source>
        <dbReference type="Google" id="ProtNLM"/>
    </source>
</evidence>
<dbReference type="AlphaFoldDB" id="A0A9W7LCF6"/>
<accession>A0A9W7LCF6</accession>